<name>A0A850NDP0_9FLAO</name>
<accession>A0A850NDP0</accession>
<evidence type="ECO:0000313" key="2">
    <source>
        <dbReference type="EMBL" id="NVN17979.1"/>
    </source>
</evidence>
<dbReference type="EMBL" id="WYET01000003">
    <property type="protein sequence ID" value="NVN17979.1"/>
    <property type="molecule type" value="Genomic_DNA"/>
</dbReference>
<sequence length="407" mass="46177">MQIKTIARYFFYCSCLLLAINCVDPFEIQTDEFERSVVIEGTITNQNKTQKILISQTFPLDTVLMSGLSNAQVSVSDSNGSVYSFTEANVGEYTSTSPFAAEAGLTYTLRVETSDGRTYISEDTPVPSTSSIENIYAERDFKDDAEEGMFIYVDSYDPSGESKYYRFEYEETYKIIAPFWNAGDVNVIAGYPNPQFSIVPRSQEEQICYNTIKSNTIIQENTTNFNEDRISKFPVRFINRDNYILTHRYSILIKQYVQSRAAFAYYETLGKLSGSESLFSQLQTGFVEGNIYSEANSDEKVIGFFQVSTVSEERIFFNYDDFFPGERLPDFVSDCPLLSPPVMTEGGISPLLDAVEQDLITYYEDYSPPDNGLIQTEPHGPYYMVYRVCGDCTALGDNTVPDFWVED</sequence>
<dbReference type="InterPro" id="IPR025345">
    <property type="entry name" value="DUF4249"/>
</dbReference>
<keyword evidence="3" id="KW-1185">Reference proteome</keyword>
<protein>
    <submittedName>
        <fullName evidence="2">DUF4249 family protein</fullName>
    </submittedName>
</protein>
<organism evidence="2 3">
    <name type="scientific">Flagellimonas chongwuensis</name>
    <dbReference type="NCBI Taxonomy" id="2697365"/>
    <lineage>
        <taxon>Bacteria</taxon>
        <taxon>Pseudomonadati</taxon>
        <taxon>Bacteroidota</taxon>
        <taxon>Flavobacteriia</taxon>
        <taxon>Flavobacteriales</taxon>
        <taxon>Flavobacteriaceae</taxon>
        <taxon>Flagellimonas</taxon>
    </lineage>
</organism>
<dbReference type="Proteomes" id="UP000558089">
    <property type="component" value="Unassembled WGS sequence"/>
</dbReference>
<keyword evidence="1" id="KW-0732">Signal</keyword>
<dbReference type="RefSeq" id="WP_176619795.1">
    <property type="nucleotide sequence ID" value="NZ_WYET01000003.1"/>
</dbReference>
<gene>
    <name evidence="2" type="ORF">GUA46_06475</name>
</gene>
<dbReference type="AlphaFoldDB" id="A0A850NDP0"/>
<reference evidence="2 3" key="1">
    <citation type="submission" date="2020-01" db="EMBL/GenBank/DDBJ databases">
        <title>Draft Genome Analysis of Muricauda sp. HICW Isolated from coastal seawater of PR China.</title>
        <authorList>
            <person name="Chen M.-X."/>
        </authorList>
    </citation>
    <scope>NUCLEOTIDE SEQUENCE [LARGE SCALE GENOMIC DNA]</scope>
    <source>
        <strain evidence="2 3">HICW</strain>
    </source>
</reference>
<proteinExistence type="predicted"/>
<evidence type="ECO:0000256" key="1">
    <source>
        <dbReference type="SAM" id="SignalP"/>
    </source>
</evidence>
<feature type="signal peptide" evidence="1">
    <location>
        <begin position="1"/>
        <end position="19"/>
    </location>
</feature>
<comment type="caution">
    <text evidence="2">The sequence shown here is derived from an EMBL/GenBank/DDBJ whole genome shotgun (WGS) entry which is preliminary data.</text>
</comment>
<dbReference type="Pfam" id="PF14054">
    <property type="entry name" value="DUF4249"/>
    <property type="match status" value="1"/>
</dbReference>
<feature type="chain" id="PRO_5032987456" evidence="1">
    <location>
        <begin position="20"/>
        <end position="407"/>
    </location>
</feature>
<evidence type="ECO:0000313" key="3">
    <source>
        <dbReference type="Proteomes" id="UP000558089"/>
    </source>
</evidence>